<dbReference type="OrthoDB" id="10069461at2759"/>
<reference evidence="1 2" key="2">
    <citation type="submission" date="2018-11" db="EMBL/GenBank/DDBJ databases">
        <authorList>
            <consortium name="Pathogen Informatics"/>
        </authorList>
    </citation>
    <scope>NUCLEOTIDE SEQUENCE [LARGE SCALE GENOMIC DNA]</scope>
</reference>
<dbReference type="SUPFAM" id="SSF141571">
    <property type="entry name" value="Pentapeptide repeat-like"/>
    <property type="match status" value="1"/>
</dbReference>
<gene>
    <name evidence="1" type="ORF">TASK_LOCUS9408</name>
</gene>
<dbReference type="AlphaFoldDB" id="A0A0R3WEZ1"/>
<dbReference type="WBParaSite" id="TASK_0000940701-mRNA-1">
    <property type="protein sequence ID" value="TASK_0000940701-mRNA-1"/>
    <property type="gene ID" value="TASK_0000940701"/>
</dbReference>
<proteinExistence type="predicted"/>
<organism evidence="3">
    <name type="scientific">Taenia asiatica</name>
    <name type="common">Asian tapeworm</name>
    <dbReference type="NCBI Taxonomy" id="60517"/>
    <lineage>
        <taxon>Eukaryota</taxon>
        <taxon>Metazoa</taxon>
        <taxon>Spiralia</taxon>
        <taxon>Lophotrochozoa</taxon>
        <taxon>Platyhelminthes</taxon>
        <taxon>Cestoda</taxon>
        <taxon>Eucestoda</taxon>
        <taxon>Cyclophyllidea</taxon>
        <taxon>Taeniidae</taxon>
        <taxon>Taenia</taxon>
    </lineage>
</organism>
<accession>A0A0R3WEZ1</accession>
<dbReference type="Gene3D" id="2.160.20.80">
    <property type="entry name" value="E3 ubiquitin-protein ligase SopA"/>
    <property type="match status" value="1"/>
</dbReference>
<reference evidence="3" key="1">
    <citation type="submission" date="2017-02" db="UniProtKB">
        <authorList>
            <consortium name="WormBaseParasite"/>
        </authorList>
    </citation>
    <scope>IDENTIFICATION</scope>
</reference>
<name>A0A0R3WEZ1_TAEAS</name>
<evidence type="ECO:0000313" key="1">
    <source>
        <dbReference type="EMBL" id="VDK43222.1"/>
    </source>
</evidence>
<evidence type="ECO:0000313" key="2">
    <source>
        <dbReference type="Proteomes" id="UP000282613"/>
    </source>
</evidence>
<protein>
    <submittedName>
        <fullName evidence="1 3">Uncharacterized protein</fullName>
    </submittedName>
</protein>
<sequence length="177" mass="20164">MRVVSWWITGRNWMPIYPTTLVDVSSDNFVSSLPPVKTCRNNSLLPMILSLNHKNVNSCAEFAMRRLLSSNSVVRIYNLQVVTEIRHWELKEGDVWCSGVDWIGLDWIGLDWSGVKWSGVEWSGVGWSGVEWSGVEWSGVEWSGVEWSGVEWRGVEWSGVEWSGVEWSGVEWSGVEL</sequence>
<dbReference type="STRING" id="60517.A0A0R3WEZ1"/>
<keyword evidence="2" id="KW-1185">Reference proteome</keyword>
<evidence type="ECO:0000313" key="3">
    <source>
        <dbReference type="WBParaSite" id="TASK_0000940701-mRNA-1"/>
    </source>
</evidence>
<dbReference type="EMBL" id="UYRS01019144">
    <property type="protein sequence ID" value="VDK43222.1"/>
    <property type="molecule type" value="Genomic_DNA"/>
</dbReference>
<dbReference type="Proteomes" id="UP000282613">
    <property type="component" value="Unassembled WGS sequence"/>
</dbReference>